<dbReference type="RefSeq" id="WP_163691313.1">
    <property type="nucleotide sequence ID" value="NZ_FXTW01000001.1"/>
</dbReference>
<evidence type="ECO:0000256" key="1">
    <source>
        <dbReference type="SAM" id="Phobius"/>
    </source>
</evidence>
<gene>
    <name evidence="2" type="ORF">GWK09_01875</name>
</gene>
<protein>
    <submittedName>
        <fullName evidence="2">Doxx family protein</fullName>
    </submittedName>
</protein>
<keyword evidence="1" id="KW-0472">Membrane</keyword>
<name>A0A6P0U9R2_9FLAO</name>
<feature type="transmembrane region" description="Helical" evidence="1">
    <location>
        <begin position="114"/>
        <end position="136"/>
    </location>
</feature>
<dbReference type="AlphaFoldDB" id="A0A6P0U9R2"/>
<organism evidence="2 3">
    <name type="scientific">Muriicola jejuensis</name>
    <dbReference type="NCBI Taxonomy" id="504488"/>
    <lineage>
        <taxon>Bacteria</taxon>
        <taxon>Pseudomonadati</taxon>
        <taxon>Bacteroidota</taxon>
        <taxon>Flavobacteriia</taxon>
        <taxon>Flavobacteriales</taxon>
        <taxon>Flavobacteriaceae</taxon>
        <taxon>Muriicola</taxon>
    </lineage>
</organism>
<dbReference type="Proteomes" id="UP000468443">
    <property type="component" value="Unassembled WGS sequence"/>
</dbReference>
<evidence type="ECO:0000313" key="3">
    <source>
        <dbReference type="Proteomes" id="UP000468443"/>
    </source>
</evidence>
<dbReference type="EMBL" id="JAABOP010000001">
    <property type="protein sequence ID" value="NER09250.1"/>
    <property type="molecule type" value="Genomic_DNA"/>
</dbReference>
<reference evidence="2 3" key="1">
    <citation type="submission" date="2020-01" db="EMBL/GenBank/DDBJ databases">
        <title>Muriicola jejuensis KCTC 22299.</title>
        <authorList>
            <person name="Wang G."/>
        </authorList>
    </citation>
    <scope>NUCLEOTIDE SEQUENCE [LARGE SCALE GENOMIC DNA]</scope>
    <source>
        <strain evidence="2 3">KCTC 22299</strain>
    </source>
</reference>
<evidence type="ECO:0000313" key="2">
    <source>
        <dbReference type="EMBL" id="NER09250.1"/>
    </source>
</evidence>
<sequence length="148" mass="16507">MSRALLVNKISKRFSYLSCSLGIVYLWFGALKFFPGMSPAEGLASETIVKLTFHMLDARLSLILLAIWECSLGCMLLLNVFRRFTISMALLHILLTFSPIFLLPEEVFGTGPLVLTLTGQYIVKNLVIVAVLLALWNQSEVKTPLISN</sequence>
<accession>A0A6P0U9R2</accession>
<feature type="transmembrane region" description="Helical" evidence="1">
    <location>
        <begin position="14"/>
        <end position="34"/>
    </location>
</feature>
<feature type="transmembrane region" description="Helical" evidence="1">
    <location>
        <begin position="85"/>
        <end position="102"/>
    </location>
</feature>
<proteinExistence type="predicted"/>
<comment type="caution">
    <text evidence="2">The sequence shown here is derived from an EMBL/GenBank/DDBJ whole genome shotgun (WGS) entry which is preliminary data.</text>
</comment>
<keyword evidence="1" id="KW-1133">Transmembrane helix</keyword>
<keyword evidence="3" id="KW-1185">Reference proteome</keyword>
<feature type="transmembrane region" description="Helical" evidence="1">
    <location>
        <begin position="60"/>
        <end position="78"/>
    </location>
</feature>
<keyword evidence="1" id="KW-0812">Transmembrane</keyword>